<evidence type="ECO:0000313" key="3">
    <source>
        <dbReference type="EMBL" id="KKL91166.1"/>
    </source>
</evidence>
<feature type="domain" description="Phage terminase large subunit GpA ATPase" evidence="1">
    <location>
        <begin position="69"/>
        <end position="328"/>
    </location>
</feature>
<reference evidence="3" key="1">
    <citation type="journal article" date="2015" name="Nature">
        <title>Complex archaea that bridge the gap between prokaryotes and eukaryotes.</title>
        <authorList>
            <person name="Spang A."/>
            <person name="Saw J.H."/>
            <person name="Jorgensen S.L."/>
            <person name="Zaremba-Niedzwiedzka K."/>
            <person name="Martijn J."/>
            <person name="Lind A.E."/>
            <person name="van Eijk R."/>
            <person name="Schleper C."/>
            <person name="Guy L."/>
            <person name="Ettema T.J."/>
        </authorList>
    </citation>
    <scope>NUCLEOTIDE SEQUENCE</scope>
</reference>
<comment type="caution">
    <text evidence="3">The sequence shown here is derived from an EMBL/GenBank/DDBJ whole genome shotgun (WGS) entry which is preliminary data.</text>
</comment>
<dbReference type="Pfam" id="PF20454">
    <property type="entry name" value="GpA_nuclease"/>
    <property type="match status" value="1"/>
</dbReference>
<dbReference type="InterPro" id="IPR046454">
    <property type="entry name" value="GpA_endonuclease"/>
</dbReference>
<feature type="non-terminal residue" evidence="3">
    <location>
        <position position="528"/>
    </location>
</feature>
<dbReference type="Pfam" id="PF05876">
    <property type="entry name" value="GpA_ATPase"/>
    <property type="match status" value="1"/>
</dbReference>
<dbReference type="EMBL" id="LAZR01019804">
    <property type="protein sequence ID" value="KKL91166.1"/>
    <property type="molecule type" value="Genomic_DNA"/>
</dbReference>
<evidence type="ECO:0000259" key="1">
    <source>
        <dbReference type="Pfam" id="PF05876"/>
    </source>
</evidence>
<dbReference type="GO" id="GO:0016887">
    <property type="term" value="F:ATP hydrolysis activity"/>
    <property type="evidence" value="ECO:0007669"/>
    <property type="project" value="InterPro"/>
</dbReference>
<proteinExistence type="predicted"/>
<accession>A0A0F9GKY5</accession>
<dbReference type="InterPro" id="IPR046453">
    <property type="entry name" value="GpA_ATPase"/>
</dbReference>
<evidence type="ECO:0000259" key="2">
    <source>
        <dbReference type="Pfam" id="PF20454"/>
    </source>
</evidence>
<dbReference type="AlphaFoldDB" id="A0A0F9GKY5"/>
<protein>
    <submittedName>
        <fullName evidence="3">Uncharacterized protein</fullName>
    </submittedName>
</protein>
<sequence length="528" mass="60685">MKPAFKPAFGPANEDVAAYYDDVEVVSPKNKKSMIAFMNKIIQGFPTISVAEGLVDFTERRRVLTSGTSARPGPYRFSVTPYTREITECLSEYSNITEVALMKPTQWAATNIMMNHQLYCVEYGIGPMLYVTSDDDLAGEYMEKRWDPMIVAAGMQDYITPPVQKKANKATGDTRRAKSFKGTFIRSIGARSESKLSSFPVRIIHLDEIDKYPVALAGGGDSSEKAIRRSDSYENLRKIFHTSTPKKKATSRIGPLFRQGDMRYYHVPCPMCGHMQRLLWAQMIWDKTEDGKLDLQMDDHGHVTNNPVWHECANKECKYKMRDHEKIYFMRERGHGGKAEWRPSKKPDRPGMRSYHGNGMEGFRSWINIVIQWDNVEGDPILLQDFVNDVLGEEYEDKIDKPDEHYLASRAETDWNRGDVNERIKTLTMGVDVQGDRLECALLGWRDWKESWPVEYFVFPGNPNDPNDDCWNLLDEVIRQDFVKPSKEVLKIQVCLIDAPFENASVMNFCERFPYYANGWRGVYPAFG</sequence>
<gene>
    <name evidence="3" type="ORF">LCGC14_1897430</name>
</gene>
<dbReference type="GO" id="GO:0004519">
    <property type="term" value="F:endonuclease activity"/>
    <property type="evidence" value="ECO:0007669"/>
    <property type="project" value="InterPro"/>
</dbReference>
<feature type="domain" description="Terminase large subunit GpA endonuclease" evidence="2">
    <location>
        <begin position="361"/>
        <end position="512"/>
    </location>
</feature>
<dbReference type="InterPro" id="IPR027417">
    <property type="entry name" value="P-loop_NTPase"/>
</dbReference>
<dbReference type="Gene3D" id="3.40.50.300">
    <property type="entry name" value="P-loop containing nucleotide triphosphate hydrolases"/>
    <property type="match status" value="1"/>
</dbReference>
<name>A0A0F9GKY5_9ZZZZ</name>
<organism evidence="3">
    <name type="scientific">marine sediment metagenome</name>
    <dbReference type="NCBI Taxonomy" id="412755"/>
    <lineage>
        <taxon>unclassified sequences</taxon>
        <taxon>metagenomes</taxon>
        <taxon>ecological metagenomes</taxon>
    </lineage>
</organism>